<name>A0A7X5HXE7_9FIRM</name>
<feature type="coiled-coil region" evidence="1">
    <location>
        <begin position="845"/>
        <end position="872"/>
    </location>
</feature>
<dbReference type="Pfam" id="PF18960">
    <property type="entry name" value="DUF5702"/>
    <property type="match status" value="1"/>
</dbReference>
<dbReference type="EMBL" id="JAAEEH010000039">
    <property type="protein sequence ID" value="NDL68435.1"/>
    <property type="molecule type" value="Genomic_DNA"/>
</dbReference>
<comment type="caution">
    <text evidence="4">The sequence shown here is derived from an EMBL/GenBank/DDBJ whole genome shotgun (WGS) entry which is preliminary data.</text>
</comment>
<evidence type="ECO:0000313" key="5">
    <source>
        <dbReference type="Proteomes" id="UP000461585"/>
    </source>
</evidence>
<evidence type="ECO:0000256" key="2">
    <source>
        <dbReference type="SAM" id="MobiDB-lite"/>
    </source>
</evidence>
<proteinExistence type="predicted"/>
<keyword evidence="3" id="KW-0812">Transmembrane</keyword>
<feature type="region of interest" description="Disordered" evidence="2">
    <location>
        <begin position="492"/>
        <end position="532"/>
    </location>
</feature>
<sequence length="1025" mass="112916">MGNRNCQGGITVFFSILLLSLMVFATSIVDHARIQSIHNIGRRAAETASHAMLTYYDPVLFKQYGLFGVPMDQELEEAFVRSVQTMADPRGGGADGFLASSYSLESLQLQGSLVQNTFPAMEDILRYMTPRLPVLLLAPYLEQLAVIGRTNKTMVLVEEKQELEVQAGRLEEKYRELAGLVEGIRIGPSKEQVMGSLGRTYLKRLAGGNTAGRNLYSPQEIPDQDIRALLEQNLFRMDVEKAGLEKVLDRLETGLLEMQKGLEGIASLESRLQGLEDGEEVAALESRIRTRTKALEGEWKVLRKTLLEEGERIAAGLEELVDDREGTGYLAVHRRILQLLGEMEVMAGDLGKAADVLEGKVESQGQDLMEDVAGTLLKETEELRRQYGLGGTSLSRVDNLLLMKETAIGNKSVLERLRKPVAGVVDQWDRLAATLPKTVPGTREREGLEEIRRRVSNLRGTLEMDLAEGVRLMEGYGRDLWFDHGGMEFGSAEGNRTAESFRDQGERLDPMEAGGGAMEPRGEEGEETAPPKTVLPSKVRAEVSRTFGNPLLRIREFSLEGGMERVLLAKYATGMFRSKLQDAGVEDPGDPNPLVSGRTIPGYDKNLHKRMYEVEYVIAGTEGDKTGLVVVLGAIHAFRTTCNLIHLVTDPQKRLMVQTLATALAGWWSLGVGTVLLGAAITLFWAMAEAMVDLRILTKGGRVPLVKTASTWYTGIDGNWTALVEGGGEGLEKALLLGKKALGGQMEKLEGKMTEEGIRIFREKTEDIYGQGVAAMDVAVEEAWRGLENAVDARLEAWMEGKTEAFRLEEHLSPRSPFYPLGEAMTRELEVRLRNLGGTGIREVVDVKEALYAAFKEALDRQKEELVKAGEKKLEALMAEGFQRLEQQGGKVLDQAVEKWGKQMQEALGKTLKAGGVVSGGAPTSNTLLSRLVPSMSYEDYLVVMLLDPNIGNELFLLRILDLVQGNLQHFYQEEKLSLDRYGRTAKSSGVLRFQPLLLSRPFGEGGGGATYGKGALTVETEVSY</sequence>
<evidence type="ECO:0000256" key="1">
    <source>
        <dbReference type="SAM" id="Coils"/>
    </source>
</evidence>
<keyword evidence="3" id="KW-1133">Transmembrane helix</keyword>
<keyword evidence="1" id="KW-0175">Coiled coil</keyword>
<accession>A0A7X5HXE7</accession>
<dbReference type="AlphaFoldDB" id="A0A7X5HXE7"/>
<dbReference type="Proteomes" id="UP000461585">
    <property type="component" value="Unassembled WGS sequence"/>
</dbReference>
<reference evidence="4 5" key="1">
    <citation type="submission" date="2020-01" db="EMBL/GenBank/DDBJ databases">
        <title>Anaeroalcalibacter tamaniensis gen. nov., sp. nov., moderately halophilic strictly anaerobic fermenter bacterium from mud volcano of Taman peninsula.</title>
        <authorList>
            <person name="Frolova A."/>
            <person name="Merkel A.Y."/>
            <person name="Slobodkin A.I."/>
        </authorList>
    </citation>
    <scope>NUCLEOTIDE SEQUENCE [LARGE SCALE GENOMIC DNA]</scope>
    <source>
        <strain evidence="4 5">F-3ap</strain>
    </source>
</reference>
<evidence type="ECO:0000256" key="3">
    <source>
        <dbReference type="SAM" id="Phobius"/>
    </source>
</evidence>
<keyword evidence="3" id="KW-0472">Membrane</keyword>
<gene>
    <name evidence="4" type="ORF">GXN74_11860</name>
</gene>
<organism evidence="4 5">
    <name type="scientific">Anaerotalea alkaliphila</name>
    <dbReference type="NCBI Taxonomy" id="2662126"/>
    <lineage>
        <taxon>Bacteria</taxon>
        <taxon>Bacillati</taxon>
        <taxon>Bacillota</taxon>
        <taxon>Clostridia</taxon>
        <taxon>Eubacteriales</taxon>
        <taxon>Anaerotalea</taxon>
    </lineage>
</organism>
<protein>
    <submittedName>
        <fullName evidence="4">Uncharacterized protein</fullName>
    </submittedName>
</protein>
<feature type="coiled-coil region" evidence="1">
    <location>
        <begin position="153"/>
        <end position="180"/>
    </location>
</feature>
<feature type="compositionally biased region" description="Basic and acidic residues" evidence="2">
    <location>
        <begin position="499"/>
        <end position="510"/>
    </location>
</feature>
<keyword evidence="5" id="KW-1185">Reference proteome</keyword>
<feature type="transmembrane region" description="Helical" evidence="3">
    <location>
        <begin position="665"/>
        <end position="686"/>
    </location>
</feature>
<dbReference type="RefSeq" id="WP_162371156.1">
    <property type="nucleotide sequence ID" value="NZ_JAAEEH010000039.1"/>
</dbReference>
<dbReference type="InterPro" id="IPR043756">
    <property type="entry name" value="DUF5702"/>
</dbReference>
<evidence type="ECO:0000313" key="4">
    <source>
        <dbReference type="EMBL" id="NDL68435.1"/>
    </source>
</evidence>